<protein>
    <recommendedName>
        <fullName evidence="4">Dirigent protein</fullName>
    </recommendedName>
</protein>
<dbReference type="InterPro" id="IPR044859">
    <property type="entry name" value="Allene_oxi_cyc_Dirigent"/>
</dbReference>
<evidence type="ECO:0008006" key="4">
    <source>
        <dbReference type="Google" id="ProtNLM"/>
    </source>
</evidence>
<organism evidence="2 3">
    <name type="scientific">Raphidocelis subcapitata</name>
    <dbReference type="NCBI Taxonomy" id="307507"/>
    <lineage>
        <taxon>Eukaryota</taxon>
        <taxon>Viridiplantae</taxon>
        <taxon>Chlorophyta</taxon>
        <taxon>core chlorophytes</taxon>
        <taxon>Chlorophyceae</taxon>
        <taxon>CS clade</taxon>
        <taxon>Sphaeropleales</taxon>
        <taxon>Selenastraceae</taxon>
        <taxon>Raphidocelis</taxon>
    </lineage>
</organism>
<feature type="signal peptide" evidence="1">
    <location>
        <begin position="1"/>
        <end position="17"/>
    </location>
</feature>
<dbReference type="Proteomes" id="UP000247498">
    <property type="component" value="Unassembled WGS sequence"/>
</dbReference>
<comment type="caution">
    <text evidence="2">The sequence shown here is derived from an EMBL/GenBank/DDBJ whole genome shotgun (WGS) entry which is preliminary data.</text>
</comment>
<keyword evidence="1" id="KW-0732">Signal</keyword>
<accession>A0A2V0NPM7</accession>
<dbReference type="AlphaFoldDB" id="A0A2V0NPM7"/>
<name>A0A2V0NPM7_9CHLO</name>
<sequence length="191" mass="20036">MVLAAALMLLQLPHVTAINWSGAVSVWDAATGAYLPVKCKSLKSRYTCYRLNIRVSGTAETFKPKDTTPVLTLIANNGQVFDVPTGTAVGTASGFVIVTYKEDATGITTRLLTNALNFGAPGLNVVSVGGEAQQYADGSRYSLARSVAGGTGAFTGAAGVWEYNGTFTSPEGLFGFLNVYVPKPPECCKEP</sequence>
<dbReference type="Gene3D" id="2.40.480.10">
    <property type="entry name" value="Allene oxide cyclase-like"/>
    <property type="match status" value="1"/>
</dbReference>
<keyword evidence="3" id="KW-1185">Reference proteome</keyword>
<dbReference type="EMBL" id="BDRX01000009">
    <property type="protein sequence ID" value="GBF89229.1"/>
    <property type="molecule type" value="Genomic_DNA"/>
</dbReference>
<dbReference type="InParanoid" id="A0A2V0NPM7"/>
<reference evidence="2 3" key="1">
    <citation type="journal article" date="2018" name="Sci. Rep.">
        <title>Raphidocelis subcapitata (=Pseudokirchneriella subcapitata) provides an insight into genome evolution and environmental adaptations in the Sphaeropleales.</title>
        <authorList>
            <person name="Suzuki S."/>
            <person name="Yamaguchi H."/>
            <person name="Nakajima N."/>
            <person name="Kawachi M."/>
        </authorList>
    </citation>
    <scope>NUCLEOTIDE SEQUENCE [LARGE SCALE GENOMIC DNA]</scope>
    <source>
        <strain evidence="2 3">NIES-35</strain>
    </source>
</reference>
<evidence type="ECO:0000313" key="2">
    <source>
        <dbReference type="EMBL" id="GBF89229.1"/>
    </source>
</evidence>
<evidence type="ECO:0000256" key="1">
    <source>
        <dbReference type="SAM" id="SignalP"/>
    </source>
</evidence>
<gene>
    <name evidence="2" type="ORF">Rsub_02106</name>
</gene>
<evidence type="ECO:0000313" key="3">
    <source>
        <dbReference type="Proteomes" id="UP000247498"/>
    </source>
</evidence>
<proteinExistence type="predicted"/>
<feature type="chain" id="PRO_5016037683" description="Dirigent protein" evidence="1">
    <location>
        <begin position="18"/>
        <end position="191"/>
    </location>
</feature>